<keyword evidence="5" id="KW-1185">Reference proteome</keyword>
<keyword evidence="1 2" id="KW-0129">CBS domain</keyword>
<dbReference type="RefSeq" id="WP_104483141.1">
    <property type="nucleotide sequence ID" value="NZ_CP154825.1"/>
</dbReference>
<dbReference type="Gene3D" id="3.10.580.10">
    <property type="entry name" value="CBS-domain"/>
    <property type="match status" value="1"/>
</dbReference>
<evidence type="ECO:0000256" key="1">
    <source>
        <dbReference type="ARBA" id="ARBA00023122"/>
    </source>
</evidence>
<dbReference type="SMART" id="SM00116">
    <property type="entry name" value="CBS"/>
    <property type="match status" value="2"/>
</dbReference>
<accession>A0A2S6GCL3</accession>
<protein>
    <submittedName>
        <fullName evidence="4">CBS domain protein</fullName>
    </submittedName>
</protein>
<dbReference type="SUPFAM" id="SSF54631">
    <property type="entry name" value="CBS-domain pair"/>
    <property type="match status" value="1"/>
</dbReference>
<reference evidence="4 5" key="1">
    <citation type="submission" date="2018-02" db="EMBL/GenBank/DDBJ databases">
        <title>Genomic Encyclopedia of Archaeal and Bacterial Type Strains, Phase II (KMG-II): from individual species to whole genera.</title>
        <authorList>
            <person name="Goeker M."/>
        </authorList>
    </citation>
    <scope>NUCLEOTIDE SEQUENCE [LARGE SCALE GENOMIC DNA]</scope>
    <source>
        <strain evidence="4 5">YU 961-1</strain>
    </source>
</reference>
<evidence type="ECO:0000256" key="2">
    <source>
        <dbReference type="PROSITE-ProRule" id="PRU00703"/>
    </source>
</evidence>
<dbReference type="InterPro" id="IPR000644">
    <property type="entry name" value="CBS_dom"/>
</dbReference>
<sequence>MRAREIMSSPVVTVRPDTPVKRVAQVFAAEGFTALPVVDADGRLAGVVTEADVLRGRFPVDPQFRTAVDESAAAPPELVGQVMTAPAAAVAAGTDVAAVARVMLRDRHRCLPVVERDKVVGVVTRGDLIRVLARSDHDLETDVRRRLAVFGGATRWTVRVVGGAAEITDRFDDAGDRHIARVLAEAVPGVVRAEVHAVQEVRA</sequence>
<name>A0A2S6GCL3_9PSEU</name>
<comment type="caution">
    <text evidence="4">The sequence shown here is derived from an EMBL/GenBank/DDBJ whole genome shotgun (WGS) entry which is preliminary data.</text>
</comment>
<dbReference type="Pfam" id="PF00571">
    <property type="entry name" value="CBS"/>
    <property type="match status" value="2"/>
</dbReference>
<dbReference type="PANTHER" id="PTHR43080:SF2">
    <property type="entry name" value="CBS DOMAIN-CONTAINING PROTEIN"/>
    <property type="match status" value="1"/>
</dbReference>
<dbReference type="OrthoDB" id="9799454at2"/>
<evidence type="ECO:0000313" key="5">
    <source>
        <dbReference type="Proteomes" id="UP000239203"/>
    </source>
</evidence>
<dbReference type="InterPro" id="IPR046342">
    <property type="entry name" value="CBS_dom_sf"/>
</dbReference>
<feature type="domain" description="CBS" evidence="3">
    <location>
        <begin position="7"/>
        <end position="66"/>
    </location>
</feature>
<dbReference type="PROSITE" id="PS51371">
    <property type="entry name" value="CBS"/>
    <property type="match status" value="2"/>
</dbReference>
<evidence type="ECO:0000259" key="3">
    <source>
        <dbReference type="PROSITE" id="PS51371"/>
    </source>
</evidence>
<evidence type="ECO:0000313" key="4">
    <source>
        <dbReference type="EMBL" id="PPK62542.1"/>
    </source>
</evidence>
<dbReference type="AlphaFoldDB" id="A0A2S6GCL3"/>
<proteinExistence type="predicted"/>
<dbReference type="Proteomes" id="UP000239203">
    <property type="component" value="Unassembled WGS sequence"/>
</dbReference>
<gene>
    <name evidence="4" type="ORF">CLV40_1344</name>
</gene>
<dbReference type="PANTHER" id="PTHR43080">
    <property type="entry name" value="CBS DOMAIN-CONTAINING PROTEIN CBSX3, MITOCHONDRIAL"/>
    <property type="match status" value="1"/>
</dbReference>
<dbReference type="InterPro" id="IPR051257">
    <property type="entry name" value="Diverse_CBS-Domain"/>
</dbReference>
<feature type="domain" description="CBS" evidence="3">
    <location>
        <begin position="83"/>
        <end position="139"/>
    </location>
</feature>
<dbReference type="EMBL" id="PTIX01000034">
    <property type="protein sequence ID" value="PPK62542.1"/>
    <property type="molecule type" value="Genomic_DNA"/>
</dbReference>
<organism evidence="4 5">
    <name type="scientific">Actinokineospora auranticolor</name>
    <dbReference type="NCBI Taxonomy" id="155976"/>
    <lineage>
        <taxon>Bacteria</taxon>
        <taxon>Bacillati</taxon>
        <taxon>Actinomycetota</taxon>
        <taxon>Actinomycetes</taxon>
        <taxon>Pseudonocardiales</taxon>
        <taxon>Pseudonocardiaceae</taxon>
        <taxon>Actinokineospora</taxon>
    </lineage>
</organism>